<proteinExistence type="predicted"/>
<keyword evidence="2" id="KW-1185">Reference proteome</keyword>
<protein>
    <submittedName>
        <fullName evidence="1">2101_t:CDS:1</fullName>
    </submittedName>
</protein>
<evidence type="ECO:0000313" key="1">
    <source>
        <dbReference type="EMBL" id="CAG8526831.1"/>
    </source>
</evidence>
<gene>
    <name evidence="1" type="ORF">ALEPTO_LOCUS4742</name>
</gene>
<reference evidence="1" key="1">
    <citation type="submission" date="2021-06" db="EMBL/GenBank/DDBJ databases">
        <authorList>
            <person name="Kallberg Y."/>
            <person name="Tangrot J."/>
            <person name="Rosling A."/>
        </authorList>
    </citation>
    <scope>NUCLEOTIDE SEQUENCE</scope>
    <source>
        <strain evidence="1">FL130A</strain>
    </source>
</reference>
<comment type="caution">
    <text evidence="1">The sequence shown here is derived from an EMBL/GenBank/DDBJ whole genome shotgun (WGS) entry which is preliminary data.</text>
</comment>
<dbReference type="Proteomes" id="UP000789508">
    <property type="component" value="Unassembled WGS sequence"/>
</dbReference>
<accession>A0A9N9AEN1</accession>
<dbReference type="EMBL" id="CAJVPS010001160">
    <property type="protein sequence ID" value="CAG8526831.1"/>
    <property type="molecule type" value="Genomic_DNA"/>
</dbReference>
<organism evidence="1 2">
    <name type="scientific">Ambispora leptoticha</name>
    <dbReference type="NCBI Taxonomy" id="144679"/>
    <lineage>
        <taxon>Eukaryota</taxon>
        <taxon>Fungi</taxon>
        <taxon>Fungi incertae sedis</taxon>
        <taxon>Mucoromycota</taxon>
        <taxon>Glomeromycotina</taxon>
        <taxon>Glomeromycetes</taxon>
        <taxon>Archaeosporales</taxon>
        <taxon>Ambisporaceae</taxon>
        <taxon>Ambispora</taxon>
    </lineage>
</organism>
<sequence length="51" mass="5843">MSHTSLDTQHAFEHAWQVAEKLLSAGIDLVTLRLITCILITKFIPWIPDMH</sequence>
<evidence type="ECO:0000313" key="2">
    <source>
        <dbReference type="Proteomes" id="UP000789508"/>
    </source>
</evidence>
<dbReference type="AlphaFoldDB" id="A0A9N9AEN1"/>
<name>A0A9N9AEN1_9GLOM</name>